<evidence type="ECO:0000313" key="1">
    <source>
        <dbReference type="EMBL" id="GAX60284.1"/>
    </source>
</evidence>
<dbReference type="Gene3D" id="3.40.50.150">
    <property type="entry name" value="Vaccinia Virus protein VP39"/>
    <property type="match status" value="1"/>
</dbReference>
<dbReference type="Pfam" id="PF13489">
    <property type="entry name" value="Methyltransf_23"/>
    <property type="match status" value="1"/>
</dbReference>
<dbReference type="Proteomes" id="UP000218542">
    <property type="component" value="Unassembled WGS sequence"/>
</dbReference>
<keyword evidence="2" id="KW-1185">Reference proteome</keyword>
<dbReference type="InterPro" id="IPR029063">
    <property type="entry name" value="SAM-dependent_MTases_sf"/>
</dbReference>
<proteinExistence type="predicted"/>
<dbReference type="RefSeq" id="WP_096893571.1">
    <property type="nucleotide sequence ID" value="NZ_BAOS01000010.1"/>
</dbReference>
<sequence length="365" mass="41956">MYNSKSKEGQNLEYVSCCLCGGNTFDNVLISNYVSPSNHQTIDDGSSNSIMETFNLVRCRNCGLQQVNPRPSKQHIGRYYTEDYYAHTSLKVKKPKKKSLFAGKWIDFKDDVRRLIRVKFYNYPCSLEDKDRNISVSKRIFSWLFYLTYRSRLDIIPFTGEGKILDLGCGNGRFLSTMRKFGWQTYGVEKNPTASRYARDELHLDVKTGELLHYQFESSSFDTVTMWHSLEHLYDPLCTLKEIGRVLNNNGQLIVAVPNIDSFVAKVFKTYWYGLQLPIHLIAFTPGSITKMLNQAGFDVKKIYLDRRGATLRLSLLNLKDGKYRVLSRLSRFKGAIKALNFILAMFGSCDIIVIHARKKATCDV</sequence>
<dbReference type="CDD" id="cd02440">
    <property type="entry name" value="AdoMet_MTases"/>
    <property type="match status" value="1"/>
</dbReference>
<comment type="caution">
    <text evidence="1">The sequence shown here is derived from an EMBL/GenBank/DDBJ whole genome shotgun (WGS) entry which is preliminary data.</text>
</comment>
<dbReference type="SUPFAM" id="SSF53335">
    <property type="entry name" value="S-adenosyl-L-methionine-dependent methyltransferases"/>
    <property type="match status" value="1"/>
</dbReference>
<name>A0A286TWM9_9BACT</name>
<keyword evidence="1" id="KW-0489">Methyltransferase</keyword>
<protein>
    <submittedName>
        <fullName evidence="1">SAM-dependent methyltransferases</fullName>
    </submittedName>
</protein>
<organism evidence="1 2">
    <name type="scientific">Candidatus Scalindua japonica</name>
    <dbReference type="NCBI Taxonomy" id="1284222"/>
    <lineage>
        <taxon>Bacteria</taxon>
        <taxon>Pseudomonadati</taxon>
        <taxon>Planctomycetota</taxon>
        <taxon>Candidatus Brocadiia</taxon>
        <taxon>Candidatus Brocadiales</taxon>
        <taxon>Candidatus Scalinduaceae</taxon>
        <taxon>Candidatus Scalindua</taxon>
    </lineage>
</organism>
<evidence type="ECO:0000313" key="2">
    <source>
        <dbReference type="Proteomes" id="UP000218542"/>
    </source>
</evidence>
<reference evidence="2" key="1">
    <citation type="journal article" date="2017" name="Environ. Microbiol. Rep.">
        <title>Genetic Diversity of Marine Anaerobic Ammonium-Oxidizing Bacteria as Revealed by Genomic and Proteomic Analyses of 'Candidatus Scalindua japonica'.</title>
        <authorList>
            <person name="Oshiki M."/>
            <person name="Mizuto K."/>
            <person name="Kimura Z."/>
            <person name="Kindaichi T."/>
            <person name="Satoh H."/>
            <person name="Okabe S."/>
        </authorList>
    </citation>
    <scope>NUCLEOTIDE SEQUENCE [LARGE SCALE GENOMIC DNA]</scope>
    <source>
        <strain evidence="2">husup-a2</strain>
    </source>
</reference>
<dbReference type="OrthoDB" id="2577067at2"/>
<accession>A0A286TWM9</accession>
<dbReference type="AlphaFoldDB" id="A0A286TWM9"/>
<dbReference type="PANTHER" id="PTHR43861">
    <property type="entry name" value="TRANS-ACONITATE 2-METHYLTRANSFERASE-RELATED"/>
    <property type="match status" value="1"/>
</dbReference>
<keyword evidence="1" id="KW-0808">Transferase</keyword>
<dbReference type="GO" id="GO:0008168">
    <property type="term" value="F:methyltransferase activity"/>
    <property type="evidence" value="ECO:0007669"/>
    <property type="project" value="UniProtKB-KW"/>
</dbReference>
<dbReference type="EMBL" id="BAOS01000010">
    <property type="protein sequence ID" value="GAX60284.1"/>
    <property type="molecule type" value="Genomic_DNA"/>
</dbReference>
<dbReference type="GO" id="GO:0032259">
    <property type="term" value="P:methylation"/>
    <property type="evidence" value="ECO:0007669"/>
    <property type="project" value="UniProtKB-KW"/>
</dbReference>
<gene>
    <name evidence="1" type="ORF">SCALIN_C10_0044</name>
</gene>